<dbReference type="AlphaFoldDB" id="A0A077ZEF4"/>
<dbReference type="Proteomes" id="UP000030665">
    <property type="component" value="Unassembled WGS sequence"/>
</dbReference>
<proteinExistence type="predicted"/>
<evidence type="ECO:0000256" key="3">
    <source>
        <dbReference type="SAM" id="Phobius"/>
    </source>
</evidence>
<keyword evidence="3" id="KW-0812">Transmembrane</keyword>
<organism evidence="4 5">
    <name type="scientific">Trichuris trichiura</name>
    <name type="common">Whipworm</name>
    <name type="synonym">Trichocephalus trichiurus</name>
    <dbReference type="NCBI Taxonomy" id="36087"/>
    <lineage>
        <taxon>Eukaryota</taxon>
        <taxon>Metazoa</taxon>
        <taxon>Ecdysozoa</taxon>
        <taxon>Nematoda</taxon>
        <taxon>Enoplea</taxon>
        <taxon>Dorylaimia</taxon>
        <taxon>Trichinellida</taxon>
        <taxon>Trichuridae</taxon>
        <taxon>Trichuris</taxon>
    </lineage>
</organism>
<protein>
    <submittedName>
        <fullName evidence="4">Uncharacterized protein</fullName>
    </submittedName>
</protein>
<keyword evidence="5" id="KW-1185">Reference proteome</keyword>
<reference evidence="4" key="2">
    <citation type="submission" date="2014-03" db="EMBL/GenBank/DDBJ databases">
        <title>The whipworm genome and dual-species transcriptomics of an intimate host-pathogen interaction.</title>
        <authorList>
            <person name="Foth B.J."/>
            <person name="Tsai I.J."/>
            <person name="Reid A.J."/>
            <person name="Bancroft A.J."/>
            <person name="Nichol S."/>
            <person name="Tracey A."/>
            <person name="Holroyd N."/>
            <person name="Cotton J.A."/>
            <person name="Stanley E.J."/>
            <person name="Zarowiecki M."/>
            <person name="Liu J.Z."/>
            <person name="Huckvale T."/>
            <person name="Cooper P.J."/>
            <person name="Grencis R.K."/>
            <person name="Berriman M."/>
        </authorList>
    </citation>
    <scope>NUCLEOTIDE SEQUENCE [LARGE SCALE GENOMIC DNA]</scope>
</reference>
<evidence type="ECO:0000256" key="2">
    <source>
        <dbReference type="SAM" id="MobiDB-lite"/>
    </source>
</evidence>
<dbReference type="EMBL" id="HG806402">
    <property type="protein sequence ID" value="CDW58716.1"/>
    <property type="molecule type" value="Genomic_DNA"/>
</dbReference>
<keyword evidence="1" id="KW-0175">Coiled coil</keyword>
<dbReference type="GO" id="GO:0071782">
    <property type="term" value="C:endoplasmic reticulum tubular network"/>
    <property type="evidence" value="ECO:0007669"/>
    <property type="project" value="TreeGrafter"/>
</dbReference>
<sequence length="235" mass="27825">MGLLQSKQLKKSYSAVLEKLEDEIEELDRSDALRRKREWQFDICFFVFVILSYLLLTYIGFVGKEHKRRYEPFWLFILLFGYPFLLYLLRRIFSFYFARRRHNCHNQLVTLKQQRLQVLNEVKENETYKVAKELLDRFDATNGRPRARNATGPDGETFVDQTPTQTPRRNVPPSVGTPSDEPRKGAFGEIQATPITPRPILPFQRSWWERLMDVVLRDGPSYRFRNSRDGLISKS</sequence>
<dbReference type="OrthoDB" id="3169036at2759"/>
<keyword evidence="3" id="KW-0472">Membrane</keyword>
<dbReference type="PANTHER" id="PTHR22166">
    <property type="entry name" value="ENDOPLASMIC RETICULUM JUNCTION FORMATION PROTEIN LUNAPARK"/>
    <property type="match status" value="1"/>
</dbReference>
<evidence type="ECO:0000313" key="4">
    <source>
        <dbReference type="EMBL" id="CDW58716.1"/>
    </source>
</evidence>
<gene>
    <name evidence="4" type="ORF">TTRE_0000704101</name>
</gene>
<name>A0A077ZEF4_TRITR</name>
<feature type="transmembrane region" description="Helical" evidence="3">
    <location>
        <begin position="73"/>
        <end position="93"/>
    </location>
</feature>
<dbReference type="InterPro" id="IPR040115">
    <property type="entry name" value="Lnp"/>
</dbReference>
<evidence type="ECO:0000313" key="5">
    <source>
        <dbReference type="Proteomes" id="UP000030665"/>
    </source>
</evidence>
<feature type="compositionally biased region" description="Polar residues" evidence="2">
    <location>
        <begin position="159"/>
        <end position="168"/>
    </location>
</feature>
<feature type="transmembrane region" description="Helical" evidence="3">
    <location>
        <begin position="43"/>
        <end position="61"/>
    </location>
</feature>
<evidence type="ECO:0000256" key="1">
    <source>
        <dbReference type="SAM" id="Coils"/>
    </source>
</evidence>
<keyword evidence="3" id="KW-1133">Transmembrane helix</keyword>
<feature type="region of interest" description="Disordered" evidence="2">
    <location>
        <begin position="142"/>
        <end position="195"/>
    </location>
</feature>
<dbReference type="STRING" id="36087.A0A077ZEF4"/>
<dbReference type="PANTHER" id="PTHR22166:SF12">
    <property type="entry name" value="ENDOPLASMIC RETICULUM JUNCTION FORMATION PROTEIN LUNAPARK"/>
    <property type="match status" value="1"/>
</dbReference>
<feature type="coiled-coil region" evidence="1">
    <location>
        <begin position="3"/>
        <end position="30"/>
    </location>
</feature>
<accession>A0A077ZEF4</accession>
<reference evidence="4" key="1">
    <citation type="submission" date="2014-01" db="EMBL/GenBank/DDBJ databases">
        <authorList>
            <person name="Aslett M."/>
        </authorList>
    </citation>
    <scope>NUCLEOTIDE SEQUENCE</scope>
</reference>
<dbReference type="GO" id="GO:0071786">
    <property type="term" value="P:endoplasmic reticulum tubular network organization"/>
    <property type="evidence" value="ECO:0007669"/>
    <property type="project" value="InterPro"/>
</dbReference>